<evidence type="ECO:0000313" key="8">
    <source>
        <dbReference type="Proteomes" id="UP000078286"/>
    </source>
</evidence>
<dbReference type="EMBL" id="LXEO01000054">
    <property type="protein sequence ID" value="OAT15512.1"/>
    <property type="molecule type" value="Genomic_DNA"/>
</dbReference>
<feature type="transmembrane region" description="Helical" evidence="5">
    <location>
        <begin position="130"/>
        <end position="148"/>
    </location>
</feature>
<evidence type="ECO:0000256" key="1">
    <source>
        <dbReference type="ARBA" id="ARBA00004141"/>
    </source>
</evidence>
<keyword evidence="2 5" id="KW-0812">Transmembrane</keyword>
<feature type="transmembrane region" description="Helical" evidence="5">
    <location>
        <begin position="365"/>
        <end position="384"/>
    </location>
</feature>
<reference evidence="7 8" key="1">
    <citation type="submission" date="2016-04" db="EMBL/GenBank/DDBJ databases">
        <title>ATOL: Assembling a taxonomically balanced genome-scale reconstruction of the evolutionary history of the Enterobacteriaceae.</title>
        <authorList>
            <person name="Plunkett G.III."/>
            <person name="Neeno-Eckwall E.C."/>
            <person name="Glasner J.D."/>
            <person name="Perna N.T."/>
        </authorList>
    </citation>
    <scope>NUCLEOTIDE SEQUENCE [LARGE SCALE GENOMIC DNA]</scope>
    <source>
        <strain evidence="7 8">ATCC 51607</strain>
    </source>
</reference>
<accession>A0A1B7HIR9</accession>
<dbReference type="GO" id="GO:0016020">
    <property type="term" value="C:membrane"/>
    <property type="evidence" value="ECO:0007669"/>
    <property type="project" value="UniProtKB-SubCell"/>
</dbReference>
<feature type="transmembrane region" description="Helical" evidence="5">
    <location>
        <begin position="185"/>
        <end position="203"/>
    </location>
</feature>
<gene>
    <name evidence="7" type="ORF">M979_3580</name>
</gene>
<feature type="transmembrane region" description="Helical" evidence="5">
    <location>
        <begin position="154"/>
        <end position="178"/>
    </location>
</feature>
<evidence type="ECO:0000256" key="2">
    <source>
        <dbReference type="ARBA" id="ARBA00022692"/>
    </source>
</evidence>
<dbReference type="Proteomes" id="UP000078286">
    <property type="component" value="Unassembled WGS sequence"/>
</dbReference>
<dbReference type="PATRIC" id="fig|1354255.3.peg.3694"/>
<dbReference type="InterPro" id="IPR051533">
    <property type="entry name" value="WaaL-like"/>
</dbReference>
<dbReference type="InterPro" id="IPR007016">
    <property type="entry name" value="O-antigen_ligase-rel_domated"/>
</dbReference>
<keyword evidence="4 5" id="KW-0472">Membrane</keyword>
<feature type="transmembrane region" description="Helical" evidence="5">
    <location>
        <begin position="390"/>
        <end position="405"/>
    </location>
</feature>
<evidence type="ECO:0000313" key="7">
    <source>
        <dbReference type="EMBL" id="OAT15512.1"/>
    </source>
</evidence>
<feature type="transmembrane region" description="Helical" evidence="5">
    <location>
        <begin position="100"/>
        <end position="118"/>
    </location>
</feature>
<feature type="transmembrane region" description="Helical" evidence="5">
    <location>
        <begin position="37"/>
        <end position="54"/>
    </location>
</feature>
<keyword evidence="7" id="KW-0436">Ligase</keyword>
<feature type="transmembrane region" description="Helical" evidence="5">
    <location>
        <begin position="338"/>
        <end position="358"/>
    </location>
</feature>
<organism evidence="7 8">
    <name type="scientific">Buttiauxella noackiae ATCC 51607</name>
    <dbReference type="NCBI Taxonomy" id="1354255"/>
    <lineage>
        <taxon>Bacteria</taxon>
        <taxon>Pseudomonadati</taxon>
        <taxon>Pseudomonadota</taxon>
        <taxon>Gammaproteobacteria</taxon>
        <taxon>Enterobacterales</taxon>
        <taxon>Enterobacteriaceae</taxon>
        <taxon>Buttiauxella</taxon>
    </lineage>
</organism>
<feature type="domain" description="O-antigen ligase-related" evidence="6">
    <location>
        <begin position="194"/>
        <end position="348"/>
    </location>
</feature>
<evidence type="ECO:0000256" key="3">
    <source>
        <dbReference type="ARBA" id="ARBA00022989"/>
    </source>
</evidence>
<evidence type="ECO:0000256" key="4">
    <source>
        <dbReference type="ARBA" id="ARBA00023136"/>
    </source>
</evidence>
<comment type="caution">
    <text evidence="7">The sequence shown here is derived from an EMBL/GenBank/DDBJ whole genome shotgun (WGS) entry which is preliminary data.</text>
</comment>
<keyword evidence="3 5" id="KW-1133">Transmembrane helix</keyword>
<dbReference type="PANTHER" id="PTHR37422">
    <property type="entry name" value="TEICHURONIC ACID BIOSYNTHESIS PROTEIN TUAE"/>
    <property type="match status" value="1"/>
</dbReference>
<dbReference type="AlphaFoldDB" id="A0A1B7HIR9"/>
<dbReference type="PANTHER" id="PTHR37422:SF17">
    <property type="entry name" value="O-ANTIGEN LIGASE"/>
    <property type="match status" value="1"/>
</dbReference>
<comment type="subcellular location">
    <subcellularLocation>
        <location evidence="1">Membrane</location>
        <topology evidence="1">Multi-pass membrane protein</topology>
    </subcellularLocation>
</comment>
<feature type="transmembrane region" description="Helical" evidence="5">
    <location>
        <begin position="232"/>
        <end position="251"/>
    </location>
</feature>
<feature type="transmembrane region" description="Helical" evidence="5">
    <location>
        <begin position="209"/>
        <end position="225"/>
    </location>
</feature>
<dbReference type="Pfam" id="PF04932">
    <property type="entry name" value="Wzy_C"/>
    <property type="match status" value="1"/>
</dbReference>
<protein>
    <submittedName>
        <fullName evidence="7">O-antigen ligase</fullName>
    </submittedName>
</protein>
<proteinExistence type="predicted"/>
<sequence>MLTNILLISKRKITLLILGLISISLVLNFISSSWGRVFFFVASYLSIVSIILHYKIKPTKNLLLLTCAFILIGLSKYLWFCFEYIGNPDYNKYNSYFNTGQRLILGGVISYALFSMVDKLSYSKAKVIELTILVSFFIATIIGLVQAVRSPGRIDFYLGFATDSAYMYSTLSICSVIYLQQYKSLFYRLLTVAVLLVSLFMIFKTGTRNILISYPIILTISLLVWKKHSWRNIFWCAILLSAAFAAGYNNYIKPKINVTLNEIQSYEVNNGNFNGSLTARLAMWAVGYEAFKHNPLSMSLEKREDFFKKEVNETNKNSSALAFTRIHLHNEIIETASLQGIFGIIALLLTYALLLACCIRDKNNVLLGVSLTIITIGLTDVVFISREQTIFFSIIIIFAALHQHIKKKAQDNK</sequence>
<feature type="transmembrane region" description="Helical" evidence="5">
    <location>
        <begin position="61"/>
        <end position="80"/>
    </location>
</feature>
<evidence type="ECO:0000259" key="6">
    <source>
        <dbReference type="Pfam" id="PF04932"/>
    </source>
</evidence>
<dbReference type="GO" id="GO:0016874">
    <property type="term" value="F:ligase activity"/>
    <property type="evidence" value="ECO:0007669"/>
    <property type="project" value="UniProtKB-KW"/>
</dbReference>
<name>A0A1B7HIR9_9ENTR</name>
<keyword evidence="8" id="KW-1185">Reference proteome</keyword>
<feature type="transmembrane region" description="Helical" evidence="5">
    <location>
        <begin position="12"/>
        <end position="31"/>
    </location>
</feature>
<dbReference type="RefSeq" id="WP_064555929.1">
    <property type="nucleotide sequence ID" value="NZ_LXEO01000054.1"/>
</dbReference>
<evidence type="ECO:0000256" key="5">
    <source>
        <dbReference type="SAM" id="Phobius"/>
    </source>
</evidence>